<evidence type="ECO:0000313" key="1">
    <source>
        <dbReference type="EMBL" id="WVZ61456.1"/>
    </source>
</evidence>
<name>A0AAQ3SVI2_PASNO</name>
<dbReference type="EMBL" id="CP144747">
    <property type="protein sequence ID" value="WVZ61456.1"/>
    <property type="molecule type" value="Genomic_DNA"/>
</dbReference>
<accession>A0AAQ3SVI2</accession>
<reference evidence="1 2" key="1">
    <citation type="submission" date="2024-02" db="EMBL/GenBank/DDBJ databases">
        <title>High-quality chromosome-scale genome assembly of Pensacola bahiagrass (Paspalum notatum Flugge var. saurae).</title>
        <authorList>
            <person name="Vega J.M."/>
            <person name="Podio M."/>
            <person name="Orjuela J."/>
            <person name="Siena L.A."/>
            <person name="Pessino S.C."/>
            <person name="Combes M.C."/>
            <person name="Mariac C."/>
            <person name="Albertini E."/>
            <person name="Pupilli F."/>
            <person name="Ortiz J.P.A."/>
            <person name="Leblanc O."/>
        </authorList>
    </citation>
    <scope>NUCLEOTIDE SEQUENCE [LARGE SCALE GENOMIC DNA]</scope>
    <source>
        <strain evidence="1">R1</strain>
        <tissue evidence="1">Leaf</tissue>
    </source>
</reference>
<organism evidence="1 2">
    <name type="scientific">Paspalum notatum var. saurae</name>
    <dbReference type="NCBI Taxonomy" id="547442"/>
    <lineage>
        <taxon>Eukaryota</taxon>
        <taxon>Viridiplantae</taxon>
        <taxon>Streptophyta</taxon>
        <taxon>Embryophyta</taxon>
        <taxon>Tracheophyta</taxon>
        <taxon>Spermatophyta</taxon>
        <taxon>Magnoliopsida</taxon>
        <taxon>Liliopsida</taxon>
        <taxon>Poales</taxon>
        <taxon>Poaceae</taxon>
        <taxon>PACMAD clade</taxon>
        <taxon>Panicoideae</taxon>
        <taxon>Andropogonodae</taxon>
        <taxon>Paspaleae</taxon>
        <taxon>Paspalinae</taxon>
        <taxon>Paspalum</taxon>
    </lineage>
</organism>
<gene>
    <name evidence="1" type="ORF">U9M48_011324</name>
</gene>
<dbReference type="Proteomes" id="UP001341281">
    <property type="component" value="Chromosome 03"/>
</dbReference>
<proteinExistence type="predicted"/>
<evidence type="ECO:0000313" key="2">
    <source>
        <dbReference type="Proteomes" id="UP001341281"/>
    </source>
</evidence>
<keyword evidence="2" id="KW-1185">Reference proteome</keyword>
<protein>
    <submittedName>
        <fullName evidence="1">Uncharacterized protein</fullName>
    </submittedName>
</protein>
<dbReference type="AlphaFoldDB" id="A0AAQ3SVI2"/>
<sequence>MTGAARSRILGAALPRDRHRCVPMIIRSNTFIATLHPHALDSSCSSLFLNKRHSSCSFPLSRTSSKLAWGLTPIETIPAPPVLPNPAKKNEGPELCGWEMVCTFQGRQVQ</sequence>